<protein>
    <submittedName>
        <fullName evidence="1">Uncharacterized protein</fullName>
    </submittedName>
</protein>
<organism evidence="1 2">
    <name type="scientific">Streptomyces sirii</name>
    <dbReference type="NCBI Taxonomy" id="3127701"/>
    <lineage>
        <taxon>Bacteria</taxon>
        <taxon>Bacillati</taxon>
        <taxon>Actinomycetota</taxon>
        <taxon>Actinomycetes</taxon>
        <taxon>Kitasatosporales</taxon>
        <taxon>Streptomycetaceae</taxon>
        <taxon>Streptomyces</taxon>
    </lineage>
</organism>
<evidence type="ECO:0000313" key="2">
    <source>
        <dbReference type="Proteomes" id="UP001626628"/>
    </source>
</evidence>
<dbReference type="EMBL" id="CP147982">
    <property type="protein sequence ID" value="WXK75136.1"/>
    <property type="molecule type" value="Genomic_DNA"/>
</dbReference>
<name>A0ABZ2QIG2_9ACTN</name>
<sequence>MAEVDRHERIFGVGVHRRSRRLGGASGDRAAEELERRIRRSSDYFLEEFAVFCCLKERGLQVMLYPGSFDTLYEIAEGRHEGAPKELRDLIVVSLQLRGR</sequence>
<dbReference type="RefSeq" id="WP_407285288.1">
    <property type="nucleotide sequence ID" value="NZ_CP147982.1"/>
</dbReference>
<proteinExistence type="predicted"/>
<dbReference type="InterPro" id="IPR038622">
    <property type="entry name" value="CDPS_sf"/>
</dbReference>
<keyword evidence="2" id="KW-1185">Reference proteome</keyword>
<reference evidence="1 2" key="1">
    <citation type="submission" date="2024-03" db="EMBL/GenBank/DDBJ databases">
        <title>The complete genome of Streptomyces sirii sp.nov.</title>
        <authorList>
            <person name="Zakalyukina Y.V."/>
            <person name="Belik A.R."/>
            <person name="Biryukov M.V."/>
            <person name="Baturina O.A."/>
            <person name="Kabilov M.R."/>
        </authorList>
    </citation>
    <scope>NUCLEOTIDE SEQUENCE [LARGE SCALE GENOMIC DNA]</scope>
    <source>
        <strain evidence="1 2">BP-8</strain>
    </source>
</reference>
<dbReference type="Gene3D" id="3.40.50.11710">
    <property type="entry name" value="Cyclodipeptide synthase"/>
    <property type="match status" value="1"/>
</dbReference>
<accession>A0ABZ2QIG2</accession>
<dbReference type="Proteomes" id="UP001626628">
    <property type="component" value="Chromosome"/>
</dbReference>
<evidence type="ECO:0000313" key="1">
    <source>
        <dbReference type="EMBL" id="WXK75136.1"/>
    </source>
</evidence>
<gene>
    <name evidence="1" type="ORF">WAB15_03665</name>
</gene>